<dbReference type="AlphaFoldDB" id="A0A3M7RB06"/>
<protein>
    <submittedName>
        <fullName evidence="1">Uncharacterized protein</fullName>
    </submittedName>
</protein>
<proteinExistence type="predicted"/>
<dbReference type="EMBL" id="REGN01003801">
    <property type="protein sequence ID" value="RNA20707.1"/>
    <property type="molecule type" value="Genomic_DNA"/>
</dbReference>
<sequence length="94" mass="10525">MKQMHQMNLQKVCKEHMPKLEPTRRSKAVNEMSIGGGQGMLFKSLKKKVQVKPVCLAVKILGRLKNRSKNKRAVKDTVNFVVGSHLAVQLGARS</sequence>
<dbReference type="Proteomes" id="UP000276133">
    <property type="component" value="Unassembled WGS sequence"/>
</dbReference>
<name>A0A3M7RB06_BRAPC</name>
<organism evidence="1 2">
    <name type="scientific">Brachionus plicatilis</name>
    <name type="common">Marine rotifer</name>
    <name type="synonym">Brachionus muelleri</name>
    <dbReference type="NCBI Taxonomy" id="10195"/>
    <lineage>
        <taxon>Eukaryota</taxon>
        <taxon>Metazoa</taxon>
        <taxon>Spiralia</taxon>
        <taxon>Gnathifera</taxon>
        <taxon>Rotifera</taxon>
        <taxon>Eurotatoria</taxon>
        <taxon>Monogononta</taxon>
        <taxon>Pseudotrocha</taxon>
        <taxon>Ploima</taxon>
        <taxon>Brachionidae</taxon>
        <taxon>Brachionus</taxon>
    </lineage>
</organism>
<evidence type="ECO:0000313" key="2">
    <source>
        <dbReference type="Proteomes" id="UP000276133"/>
    </source>
</evidence>
<evidence type="ECO:0000313" key="1">
    <source>
        <dbReference type="EMBL" id="RNA20707.1"/>
    </source>
</evidence>
<accession>A0A3M7RB06</accession>
<gene>
    <name evidence="1" type="ORF">BpHYR1_019741</name>
</gene>
<reference evidence="1 2" key="1">
    <citation type="journal article" date="2018" name="Sci. Rep.">
        <title>Genomic signatures of local adaptation to the degree of environmental predictability in rotifers.</title>
        <authorList>
            <person name="Franch-Gras L."/>
            <person name="Hahn C."/>
            <person name="Garcia-Roger E.M."/>
            <person name="Carmona M.J."/>
            <person name="Serra M."/>
            <person name="Gomez A."/>
        </authorList>
    </citation>
    <scope>NUCLEOTIDE SEQUENCE [LARGE SCALE GENOMIC DNA]</scope>
    <source>
        <strain evidence="1">HYR1</strain>
    </source>
</reference>
<comment type="caution">
    <text evidence="1">The sequence shown here is derived from an EMBL/GenBank/DDBJ whole genome shotgun (WGS) entry which is preliminary data.</text>
</comment>
<keyword evidence="2" id="KW-1185">Reference proteome</keyword>